<organism evidence="3 4">
    <name type="scientific">Vanilla planifolia</name>
    <name type="common">Vanilla</name>
    <dbReference type="NCBI Taxonomy" id="51239"/>
    <lineage>
        <taxon>Eukaryota</taxon>
        <taxon>Viridiplantae</taxon>
        <taxon>Streptophyta</taxon>
        <taxon>Embryophyta</taxon>
        <taxon>Tracheophyta</taxon>
        <taxon>Spermatophyta</taxon>
        <taxon>Magnoliopsida</taxon>
        <taxon>Liliopsida</taxon>
        <taxon>Asparagales</taxon>
        <taxon>Orchidaceae</taxon>
        <taxon>Vanilloideae</taxon>
        <taxon>Vanilleae</taxon>
        <taxon>Vanilla</taxon>
    </lineage>
</organism>
<reference evidence="3 4" key="1">
    <citation type="journal article" date="2020" name="Nat. Food">
        <title>A phased Vanilla planifolia genome enables genetic improvement of flavour and production.</title>
        <authorList>
            <person name="Hasing T."/>
            <person name="Tang H."/>
            <person name="Brym M."/>
            <person name="Khazi F."/>
            <person name="Huang T."/>
            <person name="Chambers A.H."/>
        </authorList>
    </citation>
    <scope>NUCLEOTIDE SEQUENCE [LARGE SCALE GENOMIC DNA]</scope>
    <source>
        <tissue evidence="3">Leaf</tissue>
    </source>
</reference>
<dbReference type="Proteomes" id="UP000639772">
    <property type="component" value="Chromosome 7"/>
</dbReference>
<evidence type="ECO:0000313" key="3">
    <source>
        <dbReference type="EMBL" id="KAG0475142.1"/>
    </source>
</evidence>
<feature type="domain" description="Cell division control protein 24 OB" evidence="2">
    <location>
        <begin position="27"/>
        <end position="151"/>
    </location>
</feature>
<dbReference type="InterPro" id="IPR035201">
    <property type="entry name" value="Cdc24_OB1"/>
</dbReference>
<dbReference type="InterPro" id="IPR012340">
    <property type="entry name" value="NA-bd_OB-fold"/>
</dbReference>
<dbReference type="PANTHER" id="PTHR36033:SF1">
    <property type="entry name" value="NUCLEIC ACID-BINDING PROTEINS SUPERFAMILY"/>
    <property type="match status" value="1"/>
</dbReference>
<feature type="domain" description="Cell division control protein 24 OB" evidence="1">
    <location>
        <begin position="335"/>
        <end position="555"/>
    </location>
</feature>
<dbReference type="SUPFAM" id="SSF50249">
    <property type="entry name" value="Nucleic acid-binding proteins"/>
    <property type="match status" value="1"/>
</dbReference>
<dbReference type="Pfam" id="PF17244">
    <property type="entry name" value="CDC24_OB3"/>
    <property type="match status" value="1"/>
</dbReference>
<dbReference type="EMBL" id="JADCNM010000007">
    <property type="protein sequence ID" value="KAG0475142.1"/>
    <property type="molecule type" value="Genomic_DNA"/>
</dbReference>
<dbReference type="InterPro" id="IPR035203">
    <property type="entry name" value="Cdc24_OB3"/>
</dbReference>
<name>A0A835QUP7_VANPL</name>
<sequence>MESPSAISSPIIARAGCGDAADEDDAFLGFVAYACAMLFPEEGESDGRANVEDSWRPSWSWIVSRVLKTCISYPSGVTAAILLSDLFQAWSEQQRLSTSKSNFEWMVPLQRRCKRKRLPDTVTIDSIYEKNFLLPSSCLEVVVLDSFVLPGCCLRPAMGVSGHHRLLLTEYLVILLDELKLVWTTIFDRIESVGSLQVQGALGSLQRKQITLMDNDGVKINFFLWGEQVVLANLFSVGSMLALDTPFISSNPDSGGMSEEFCLEYGSATQLYLVPFIVHEEQVQLTSTQMKHQGSKTSCTPHQSQIIKASQITLPVNAQGSIDFSYYPFQAFVSDLNDKMARISLYGNVIDIARDTDYEDTVFTMRIDDNTGEIVVKLHFGGSWSLGRLNSGHTVYITGLNCYLNKTRRLELSWFEKDSGSAFVNLSCLPALINSSCLHRLRVLSDIHKQINATSICSVHLNSIELHHIRPVLCHSICSHAVIGTCDESIQCSFCLRNCEGELMRCFYLEVTVADESSKVRTWSIGQPASELLQISSDEFFELPEDEQAMYLYTLQSERFMVAIVRSNRRQVPCVGEDSALWEITRAQSCS</sequence>
<dbReference type="AlphaFoldDB" id="A0A835QUP7"/>
<evidence type="ECO:0008006" key="5">
    <source>
        <dbReference type="Google" id="ProtNLM"/>
    </source>
</evidence>
<evidence type="ECO:0000259" key="2">
    <source>
        <dbReference type="Pfam" id="PF17246"/>
    </source>
</evidence>
<gene>
    <name evidence="3" type="ORF">HPP92_014828</name>
</gene>
<dbReference type="OrthoDB" id="10265890at2759"/>
<comment type="caution">
    <text evidence="3">The sequence shown here is derived from an EMBL/GenBank/DDBJ whole genome shotgun (WGS) entry which is preliminary data.</text>
</comment>
<evidence type="ECO:0000313" key="4">
    <source>
        <dbReference type="Proteomes" id="UP000639772"/>
    </source>
</evidence>
<dbReference type="PANTHER" id="PTHR36033">
    <property type="entry name" value="NUCLEIC ACID-BINDING PROTEINS SUPERFAMILY"/>
    <property type="match status" value="1"/>
</dbReference>
<evidence type="ECO:0000259" key="1">
    <source>
        <dbReference type="Pfam" id="PF17244"/>
    </source>
</evidence>
<protein>
    <recommendedName>
        <fullName evidence="5">Nucleic acid-binding protein</fullName>
    </recommendedName>
</protein>
<accession>A0A835QUP7</accession>
<dbReference type="Pfam" id="PF17246">
    <property type="entry name" value="CDC24_OB1"/>
    <property type="match status" value="1"/>
</dbReference>
<proteinExistence type="predicted"/>